<keyword evidence="2" id="KW-1185">Reference proteome</keyword>
<proteinExistence type="predicted"/>
<accession>A0A8X6TE28</accession>
<dbReference type="Proteomes" id="UP000887013">
    <property type="component" value="Unassembled WGS sequence"/>
</dbReference>
<name>A0A8X6TE28_NEPPI</name>
<dbReference type="EMBL" id="BMAW01101296">
    <property type="protein sequence ID" value="GFS98864.1"/>
    <property type="molecule type" value="Genomic_DNA"/>
</dbReference>
<protein>
    <submittedName>
        <fullName evidence="1">Uncharacterized protein</fullName>
    </submittedName>
</protein>
<comment type="caution">
    <text evidence="1">The sequence shown here is derived from an EMBL/GenBank/DDBJ whole genome shotgun (WGS) entry which is preliminary data.</text>
</comment>
<dbReference type="AlphaFoldDB" id="A0A8X6TE28"/>
<reference evidence="1" key="1">
    <citation type="submission" date="2020-08" db="EMBL/GenBank/DDBJ databases">
        <title>Multicomponent nature underlies the extraordinary mechanical properties of spider dragline silk.</title>
        <authorList>
            <person name="Kono N."/>
            <person name="Nakamura H."/>
            <person name="Mori M."/>
            <person name="Yoshida Y."/>
            <person name="Ohtoshi R."/>
            <person name="Malay A.D."/>
            <person name="Moran D.A.P."/>
            <person name="Tomita M."/>
            <person name="Numata K."/>
            <person name="Arakawa K."/>
        </authorList>
    </citation>
    <scope>NUCLEOTIDE SEQUENCE</scope>
</reference>
<sequence>MENIFAVKDLAILRHVAPHNRVCACIHHDSSLYRNRFSQASGTYAIHHLRNSNRRNKISILPQLGLDCNFVVLKSNLFDLHHAVNCPIDLHHAVNCPFDLHHA</sequence>
<evidence type="ECO:0000313" key="2">
    <source>
        <dbReference type="Proteomes" id="UP000887013"/>
    </source>
</evidence>
<feature type="non-terminal residue" evidence="1">
    <location>
        <position position="103"/>
    </location>
</feature>
<evidence type="ECO:0000313" key="1">
    <source>
        <dbReference type="EMBL" id="GFS98864.1"/>
    </source>
</evidence>
<organism evidence="1 2">
    <name type="scientific">Nephila pilipes</name>
    <name type="common">Giant wood spider</name>
    <name type="synonym">Nephila maculata</name>
    <dbReference type="NCBI Taxonomy" id="299642"/>
    <lineage>
        <taxon>Eukaryota</taxon>
        <taxon>Metazoa</taxon>
        <taxon>Ecdysozoa</taxon>
        <taxon>Arthropoda</taxon>
        <taxon>Chelicerata</taxon>
        <taxon>Arachnida</taxon>
        <taxon>Araneae</taxon>
        <taxon>Araneomorphae</taxon>
        <taxon>Entelegynae</taxon>
        <taxon>Araneoidea</taxon>
        <taxon>Nephilidae</taxon>
        <taxon>Nephila</taxon>
    </lineage>
</organism>
<gene>
    <name evidence="1" type="ORF">NPIL_90351</name>
</gene>